<protein>
    <recommendedName>
        <fullName evidence="2">DNA-directed DNA polymerase</fullName>
        <ecNumber evidence="2">2.7.7.7</ecNumber>
    </recommendedName>
</protein>
<dbReference type="Pfam" id="PF03175">
    <property type="entry name" value="DNA_pol_B_2"/>
    <property type="match status" value="3"/>
</dbReference>
<dbReference type="GO" id="GO:0006260">
    <property type="term" value="P:DNA replication"/>
    <property type="evidence" value="ECO:0007669"/>
    <property type="project" value="UniProtKB-KW"/>
</dbReference>
<evidence type="ECO:0000256" key="8">
    <source>
        <dbReference type="ARBA" id="ARBA00049244"/>
    </source>
</evidence>
<dbReference type="Gene3D" id="1.10.287.690">
    <property type="entry name" value="Helix hairpin bin"/>
    <property type="match status" value="1"/>
</dbReference>
<dbReference type="InterPro" id="IPR023211">
    <property type="entry name" value="DNA_pol_palm_dom_sf"/>
</dbReference>
<dbReference type="PANTHER" id="PTHR33568:SF3">
    <property type="entry name" value="DNA-DIRECTED DNA POLYMERASE"/>
    <property type="match status" value="1"/>
</dbReference>
<dbReference type="EC" id="2.7.7.7" evidence="2"/>
<reference evidence="12" key="1">
    <citation type="submission" date="2025-08" db="UniProtKB">
        <authorList>
            <consortium name="RefSeq"/>
        </authorList>
    </citation>
    <scope>IDENTIFICATION</scope>
    <source>
        <tissue evidence="12">Whole sample</tissue>
    </source>
</reference>
<dbReference type="OrthoDB" id="6150532at2759"/>
<evidence type="ECO:0000256" key="6">
    <source>
        <dbReference type="ARBA" id="ARBA00022932"/>
    </source>
</evidence>
<organism evidence="11 12">
    <name type="scientific">Crassostrea virginica</name>
    <name type="common">Eastern oyster</name>
    <dbReference type="NCBI Taxonomy" id="6565"/>
    <lineage>
        <taxon>Eukaryota</taxon>
        <taxon>Metazoa</taxon>
        <taxon>Spiralia</taxon>
        <taxon>Lophotrochozoa</taxon>
        <taxon>Mollusca</taxon>
        <taxon>Bivalvia</taxon>
        <taxon>Autobranchia</taxon>
        <taxon>Pteriomorphia</taxon>
        <taxon>Ostreida</taxon>
        <taxon>Ostreoidea</taxon>
        <taxon>Ostreidae</taxon>
        <taxon>Crassostrea</taxon>
    </lineage>
</organism>
<feature type="domain" description="DNA-directed DNA polymerase family B mitochondria/virus" evidence="10">
    <location>
        <begin position="471"/>
        <end position="562"/>
    </location>
</feature>
<keyword evidence="3" id="KW-0808">Transferase</keyword>
<keyword evidence="11" id="KW-1185">Reference proteome</keyword>
<evidence type="ECO:0000256" key="2">
    <source>
        <dbReference type="ARBA" id="ARBA00012417"/>
    </source>
</evidence>
<dbReference type="InterPro" id="IPR012337">
    <property type="entry name" value="RNaseH-like_sf"/>
</dbReference>
<evidence type="ECO:0000256" key="4">
    <source>
        <dbReference type="ARBA" id="ARBA00022695"/>
    </source>
</evidence>
<sequence>MDWLLATTPHPQGQASAMVNRDAIVKAHNFKGYDGQFILNYLVHTACITATVIMNGIKILSMQALDLKFIDSFNYLPFALAKIPSAFGLKELKKGYFPHFFNTEANQNYVGPYPAASFYGPDDMTSSARAAFYACTANLAYRRRFMPQDSIAIIPNLGSHPARQFSLKASRLLSWLGHDLSIQHAWNGGEVKFGNFTVDGYNESTRTVYEFYGCYWHGCPICFPDQATETHPHRTQFTYNSLYELTLARELALKEQGFKLVTLWEHDFDKQFQKSETFQDFARELEFQPPLNPREALYGGRTNATRLYCVEGDMRYVDVCSLYPYVLKHRPFPLGNPEIITEDFQDVRSYFGIILCRVLPPRGLYHPVLPYRTGGKLLFPLCRTCAEERPTDPHYRCNHTHAQRWFTGTWVTCELNKALDCGYQLDKVYEVWHFPHQSKELFSRYIDTFLKIKQEASGFPPQCQTEEEKQNYIQEIFQREKIVLDSSSIEKNPVRRTIAKLFLNCLWGKFAQRLQLPKTQYLTGQDELNKMLEDSTIALKGMELLTNPDKPESDMILVNYEERQEFIEECPFGNVVLAAFTPAHARLHLYETLHPLDTRVLYFDTDSIIYQHVEGLFNPTIVNSLGGWTDELDGDRIVKFMSGGPKNYAFETEKGQSVQKVKGITLNYRASQVVTLEALEKMIHQEIGDLQYDSLAPFQLKHEFTMVVAGPSKSGKTEFVKKLINHLDWISPPPERVVWCYREWQPAYESLKERVRFIQDIPEDDEKIHRQDFNIISDSRASDEDRKKALLKRGGAGFLGGTIIRHLLKWEEKKKKKGRRRGPGGLPMGRFVRRVKGSPVKKRKKKRKIPTIKEEGEDSLQYGLDSPQGLPRPKRNLPRE</sequence>
<feature type="domain" description="DNA-directed DNA polymerase family B mitochondria/virus" evidence="10">
    <location>
        <begin position="20"/>
        <end position="119"/>
    </location>
</feature>
<dbReference type="Proteomes" id="UP000694844">
    <property type="component" value="Chromosome 5"/>
</dbReference>
<evidence type="ECO:0000256" key="5">
    <source>
        <dbReference type="ARBA" id="ARBA00022705"/>
    </source>
</evidence>
<accession>A0A8B8E8F5</accession>
<keyword evidence="5" id="KW-0235">DNA replication</keyword>
<comment type="similarity">
    <text evidence="1">Belongs to the DNA polymerase type-B family.</text>
</comment>
<evidence type="ECO:0000313" key="12">
    <source>
        <dbReference type="RefSeq" id="XP_022335959.1"/>
    </source>
</evidence>
<feature type="region of interest" description="Disordered" evidence="9">
    <location>
        <begin position="814"/>
        <end position="880"/>
    </location>
</feature>
<keyword evidence="7" id="KW-0238">DNA-binding</keyword>
<dbReference type="InterPro" id="IPR043502">
    <property type="entry name" value="DNA/RNA_pol_sf"/>
</dbReference>
<dbReference type="RefSeq" id="XP_022335959.1">
    <property type="nucleotide sequence ID" value="XM_022480251.1"/>
</dbReference>
<proteinExistence type="inferred from homology"/>
<keyword evidence="4" id="KW-0548">Nucleotidyltransferase</keyword>
<keyword evidence="6" id="KW-0239">DNA-directed DNA polymerase</keyword>
<evidence type="ECO:0000313" key="11">
    <source>
        <dbReference type="Proteomes" id="UP000694844"/>
    </source>
</evidence>
<dbReference type="InterPro" id="IPR004868">
    <property type="entry name" value="DNA-dir_DNA_pol_B_mt/vir"/>
</dbReference>
<feature type="compositionally biased region" description="Basic residues" evidence="9">
    <location>
        <begin position="831"/>
        <end position="850"/>
    </location>
</feature>
<dbReference type="GO" id="GO:0003677">
    <property type="term" value="F:DNA binding"/>
    <property type="evidence" value="ECO:0007669"/>
    <property type="project" value="UniProtKB-KW"/>
</dbReference>
<evidence type="ECO:0000256" key="9">
    <source>
        <dbReference type="SAM" id="MobiDB-lite"/>
    </source>
</evidence>
<dbReference type="Gene3D" id="3.30.420.10">
    <property type="entry name" value="Ribonuclease H-like superfamily/Ribonuclease H"/>
    <property type="match status" value="1"/>
</dbReference>
<dbReference type="Gene3D" id="3.90.1600.10">
    <property type="entry name" value="Palm domain of DNA polymerase"/>
    <property type="match status" value="1"/>
</dbReference>
<evidence type="ECO:0000256" key="3">
    <source>
        <dbReference type="ARBA" id="ARBA00022679"/>
    </source>
</evidence>
<dbReference type="GO" id="GO:0000166">
    <property type="term" value="F:nucleotide binding"/>
    <property type="evidence" value="ECO:0007669"/>
    <property type="project" value="InterPro"/>
</dbReference>
<feature type="domain" description="DNA-directed DNA polymerase family B mitochondria/virus" evidence="10">
    <location>
        <begin position="294"/>
        <end position="457"/>
    </location>
</feature>
<dbReference type="GeneID" id="111132443"/>
<dbReference type="KEGG" id="cvn:111132443"/>
<dbReference type="GO" id="GO:0003887">
    <property type="term" value="F:DNA-directed DNA polymerase activity"/>
    <property type="evidence" value="ECO:0007669"/>
    <property type="project" value="UniProtKB-KW"/>
</dbReference>
<evidence type="ECO:0000256" key="7">
    <source>
        <dbReference type="ARBA" id="ARBA00023125"/>
    </source>
</evidence>
<dbReference type="InterPro" id="IPR036397">
    <property type="entry name" value="RNaseH_sf"/>
</dbReference>
<evidence type="ECO:0000259" key="10">
    <source>
        <dbReference type="Pfam" id="PF03175"/>
    </source>
</evidence>
<name>A0A8B8E8F5_CRAVI</name>
<dbReference type="PANTHER" id="PTHR33568">
    <property type="entry name" value="DNA POLYMERASE"/>
    <property type="match status" value="1"/>
</dbReference>
<dbReference type="SUPFAM" id="SSF53098">
    <property type="entry name" value="Ribonuclease H-like"/>
    <property type="match status" value="1"/>
</dbReference>
<gene>
    <name evidence="12" type="primary">LOC111132443</name>
</gene>
<dbReference type="SUPFAM" id="SSF56672">
    <property type="entry name" value="DNA/RNA polymerases"/>
    <property type="match status" value="1"/>
</dbReference>
<comment type="catalytic activity">
    <reaction evidence="8">
        <text>DNA(n) + a 2'-deoxyribonucleoside 5'-triphosphate = DNA(n+1) + diphosphate</text>
        <dbReference type="Rhea" id="RHEA:22508"/>
        <dbReference type="Rhea" id="RHEA-COMP:17339"/>
        <dbReference type="Rhea" id="RHEA-COMP:17340"/>
        <dbReference type="ChEBI" id="CHEBI:33019"/>
        <dbReference type="ChEBI" id="CHEBI:61560"/>
        <dbReference type="ChEBI" id="CHEBI:173112"/>
        <dbReference type="EC" id="2.7.7.7"/>
    </reaction>
</comment>
<evidence type="ECO:0000256" key="1">
    <source>
        <dbReference type="ARBA" id="ARBA00005755"/>
    </source>
</evidence>
<dbReference type="Gene3D" id="3.40.960.10">
    <property type="entry name" value="VSR Endonuclease"/>
    <property type="match status" value="1"/>
</dbReference>
<dbReference type="AlphaFoldDB" id="A0A8B8E8F5"/>